<feature type="domain" description="RRM" evidence="3">
    <location>
        <begin position="306"/>
        <end position="383"/>
    </location>
</feature>
<name>A0AA88IB16_ARTSF</name>
<keyword evidence="1 2" id="KW-0694">RNA-binding</keyword>
<dbReference type="Pfam" id="PF00076">
    <property type="entry name" value="RRM_1"/>
    <property type="match status" value="2"/>
</dbReference>
<dbReference type="PROSITE" id="PS50102">
    <property type="entry name" value="RRM"/>
    <property type="match status" value="2"/>
</dbReference>
<evidence type="ECO:0000259" key="3">
    <source>
        <dbReference type="PROSITE" id="PS50102"/>
    </source>
</evidence>
<dbReference type="AlphaFoldDB" id="A0AA88IB16"/>
<evidence type="ECO:0000313" key="4">
    <source>
        <dbReference type="EMBL" id="KAK2724773.1"/>
    </source>
</evidence>
<comment type="caution">
    <text evidence="4">The sequence shown here is derived from an EMBL/GenBank/DDBJ whole genome shotgun (WGS) entry which is preliminary data.</text>
</comment>
<dbReference type="SMART" id="SM00360">
    <property type="entry name" value="RRM"/>
    <property type="match status" value="2"/>
</dbReference>
<reference evidence="4" key="1">
    <citation type="submission" date="2023-07" db="EMBL/GenBank/DDBJ databases">
        <title>Chromosome-level genome assembly of Artemia franciscana.</title>
        <authorList>
            <person name="Jo E."/>
        </authorList>
    </citation>
    <scope>NUCLEOTIDE SEQUENCE</scope>
    <source>
        <tissue evidence="4">Whole body</tissue>
    </source>
</reference>
<dbReference type="InterPro" id="IPR035979">
    <property type="entry name" value="RBD_domain_sf"/>
</dbReference>
<evidence type="ECO:0000313" key="5">
    <source>
        <dbReference type="Proteomes" id="UP001187531"/>
    </source>
</evidence>
<gene>
    <name evidence="4" type="ORF">QYM36_001307</name>
</gene>
<feature type="domain" description="RRM" evidence="3">
    <location>
        <begin position="217"/>
        <end position="295"/>
    </location>
</feature>
<dbReference type="InterPro" id="IPR000504">
    <property type="entry name" value="RRM_dom"/>
</dbReference>
<dbReference type="CDD" id="cd12390">
    <property type="entry name" value="RRM3_RAVER"/>
    <property type="match status" value="1"/>
</dbReference>
<dbReference type="SUPFAM" id="SSF54928">
    <property type="entry name" value="RNA-binding domain, RBD"/>
    <property type="match status" value="1"/>
</dbReference>
<dbReference type="GO" id="GO:0003729">
    <property type="term" value="F:mRNA binding"/>
    <property type="evidence" value="ECO:0007669"/>
    <property type="project" value="TreeGrafter"/>
</dbReference>
<protein>
    <recommendedName>
        <fullName evidence="3">RRM domain-containing protein</fullName>
    </recommendedName>
</protein>
<dbReference type="EMBL" id="JAVRJZ010000003">
    <property type="protein sequence ID" value="KAK2724773.1"/>
    <property type="molecule type" value="Genomic_DNA"/>
</dbReference>
<evidence type="ECO:0000256" key="1">
    <source>
        <dbReference type="ARBA" id="ARBA00022884"/>
    </source>
</evidence>
<proteinExistence type="predicted"/>
<dbReference type="InterPro" id="IPR012677">
    <property type="entry name" value="Nucleotide-bd_a/b_plait_sf"/>
</dbReference>
<dbReference type="Gene3D" id="3.30.70.330">
    <property type="match status" value="3"/>
</dbReference>
<keyword evidence="5" id="KW-1185">Reference proteome</keyword>
<organism evidence="4 5">
    <name type="scientific">Artemia franciscana</name>
    <name type="common">Brine shrimp</name>
    <name type="synonym">Artemia sanfranciscana</name>
    <dbReference type="NCBI Taxonomy" id="6661"/>
    <lineage>
        <taxon>Eukaryota</taxon>
        <taxon>Metazoa</taxon>
        <taxon>Ecdysozoa</taxon>
        <taxon>Arthropoda</taxon>
        <taxon>Crustacea</taxon>
        <taxon>Branchiopoda</taxon>
        <taxon>Anostraca</taxon>
        <taxon>Artemiidae</taxon>
        <taxon>Artemia</taxon>
    </lineage>
</organism>
<dbReference type="PANTHER" id="PTHR48025:SF1">
    <property type="entry name" value="RRM DOMAIN-CONTAINING PROTEIN"/>
    <property type="match status" value="1"/>
</dbReference>
<dbReference type="PANTHER" id="PTHR48025">
    <property type="entry name" value="OS02G0815200 PROTEIN"/>
    <property type="match status" value="1"/>
</dbReference>
<dbReference type="Proteomes" id="UP001187531">
    <property type="component" value="Unassembled WGS sequence"/>
</dbReference>
<accession>A0AA88IB16</accession>
<evidence type="ECO:0000256" key="2">
    <source>
        <dbReference type="PROSITE-ProRule" id="PRU00176"/>
    </source>
</evidence>
<dbReference type="InterPro" id="IPR050502">
    <property type="entry name" value="Euk_RNA-bind_prot"/>
</dbReference>
<sequence>MESNAQVLVSYSESEPNSLFLPSIVSLNRSEVQRSKGSGKFPQAHAVSLTLTTRRGEPVSELECLVSRSLTMAASATAAQVYGNLDVVDYLNINADISVGACPTVDQFWASLEYKEQCLSKEARNRHVKEKFHQGRQVQLRHLPRDVSDEEVRQLMRNNGFQCRQVHIIPGSGIARVSLIDPDPSIWEIWSELQQQSTSSWVVRNYRVSALPTHTQDLLCIARLPIELSDQEFEALVSTYGQTRRAFIMYSEKTGESMGYGFVEYAHKESALHAKSSFDGMEFMDATLVCDWLDPSIITLDGLHSKLLYVDKLPKDYRDMAEFRKQFSQLANPPYCQIALRGGAPQDWGLVEFSNHTQAESTMRQMNNAILHGAKIRVSFYIPGVRAINIYMRLLNETCQNKGKDALLPEPPANTISQQLMNLSKHNPAFVQSLQNIITSQIQNLQQKEAAKHSLQNSQSTVNPNPVTTAGTGYSVVHPTIADPSTKGATSIATSATSVADIQQSTRILNTMAPPPPKDPQVSTFPSVISLPSSVVTKPILPAGINTVTTASNGLTSTINGFRSAPIIHPSTTQMTNLLSSLNQGQSIDPGIISMLAGVAVQPQETQTNTLISLLIHALQSTLDKKNVQPVMQPNPLAALTGLQNEVHQAQLQQHMINLWSMQAFQPPTPAVVHTPTGSKRKYSHILPSPETSPENGYIGQHSQGIGGHYADSYLKRLRKN</sequence>